<feature type="coiled-coil region" evidence="1">
    <location>
        <begin position="65"/>
        <end position="99"/>
    </location>
</feature>
<sequence length="135" mass="15446">MPRWTGELCDASLAGAAWCSRNDSSEQRNLSERPGSEIAFVCVLVRHHLVLYILPLEKGRFVLPHQQWTKQASKANKHLEEAKKKIAADHAEIDSLKKRLASSDRCIRDFQGLAEREEGIRERERQLDEREAGAR</sequence>
<accession>A0A8T8T0Y7</accession>
<keyword evidence="1" id="KW-0175">Coiled coil</keyword>
<evidence type="ECO:0000313" key="2">
    <source>
        <dbReference type="EMBL" id="KAE8251241.1"/>
    </source>
</evidence>
<evidence type="ECO:0000256" key="1">
    <source>
        <dbReference type="SAM" id="Coils"/>
    </source>
</evidence>
<evidence type="ECO:0000313" key="3">
    <source>
        <dbReference type="Proteomes" id="UP000077671"/>
    </source>
</evidence>
<dbReference type="Proteomes" id="UP000077671">
    <property type="component" value="Unassembled WGS sequence"/>
</dbReference>
<reference evidence="2" key="2">
    <citation type="journal article" date="2019" name="IMA Fungus">
        <title>Genome sequencing and comparison of five Tilletia species to identify candidate genes for the detection of regulated species infecting wheat.</title>
        <authorList>
            <person name="Nguyen H.D.T."/>
            <person name="Sultana T."/>
            <person name="Kesanakurti P."/>
            <person name="Hambleton S."/>
        </authorList>
    </citation>
    <scope>NUCLEOTIDE SEQUENCE</scope>
    <source>
        <strain evidence="2">DAOMC 238032</strain>
    </source>
</reference>
<protein>
    <submittedName>
        <fullName evidence="2">Uncharacterized protein</fullName>
    </submittedName>
</protein>
<dbReference type="AlphaFoldDB" id="A0A8T8T0Y7"/>
<dbReference type="EMBL" id="LWDD02001207">
    <property type="protein sequence ID" value="KAE8251241.1"/>
    <property type="molecule type" value="Genomic_DNA"/>
</dbReference>
<gene>
    <name evidence="2" type="ORF">A4X03_0g6394</name>
</gene>
<name>A0A8T8T0Y7_9BASI</name>
<comment type="caution">
    <text evidence="2">The sequence shown here is derived from an EMBL/GenBank/DDBJ whole genome shotgun (WGS) entry which is preliminary data.</text>
</comment>
<proteinExistence type="predicted"/>
<organism evidence="2 3">
    <name type="scientific">Tilletia caries</name>
    <name type="common">wheat bunt fungus</name>
    <dbReference type="NCBI Taxonomy" id="13290"/>
    <lineage>
        <taxon>Eukaryota</taxon>
        <taxon>Fungi</taxon>
        <taxon>Dikarya</taxon>
        <taxon>Basidiomycota</taxon>
        <taxon>Ustilaginomycotina</taxon>
        <taxon>Exobasidiomycetes</taxon>
        <taxon>Tilletiales</taxon>
        <taxon>Tilletiaceae</taxon>
        <taxon>Tilletia</taxon>
    </lineage>
</organism>
<reference evidence="2" key="1">
    <citation type="submission" date="2016-04" db="EMBL/GenBank/DDBJ databases">
        <authorList>
            <person name="Nguyen H.D."/>
            <person name="Kesanakurti P."/>
            <person name="Cullis J."/>
            <person name="Levesque C.A."/>
            <person name="Hambleton S."/>
        </authorList>
    </citation>
    <scope>NUCLEOTIDE SEQUENCE</scope>
    <source>
        <strain evidence="2">DAOMC 238032</strain>
    </source>
</reference>